<evidence type="ECO:0000313" key="2">
    <source>
        <dbReference type="Proteomes" id="UP000324222"/>
    </source>
</evidence>
<evidence type="ECO:0000313" key="1">
    <source>
        <dbReference type="EMBL" id="MPC50933.1"/>
    </source>
</evidence>
<sequence>MCLLQEVAPFGTFLPVHCGHKVDL</sequence>
<protein>
    <submittedName>
        <fullName evidence="1">Uncharacterized protein</fullName>
    </submittedName>
</protein>
<proteinExistence type="predicted"/>
<keyword evidence="2" id="KW-1185">Reference proteome</keyword>
<organism evidence="1 2">
    <name type="scientific">Portunus trituberculatus</name>
    <name type="common">Swimming crab</name>
    <name type="synonym">Neptunus trituberculatus</name>
    <dbReference type="NCBI Taxonomy" id="210409"/>
    <lineage>
        <taxon>Eukaryota</taxon>
        <taxon>Metazoa</taxon>
        <taxon>Ecdysozoa</taxon>
        <taxon>Arthropoda</taxon>
        <taxon>Crustacea</taxon>
        <taxon>Multicrustacea</taxon>
        <taxon>Malacostraca</taxon>
        <taxon>Eumalacostraca</taxon>
        <taxon>Eucarida</taxon>
        <taxon>Decapoda</taxon>
        <taxon>Pleocyemata</taxon>
        <taxon>Brachyura</taxon>
        <taxon>Eubrachyura</taxon>
        <taxon>Portunoidea</taxon>
        <taxon>Portunidae</taxon>
        <taxon>Portuninae</taxon>
        <taxon>Portunus</taxon>
    </lineage>
</organism>
<comment type="caution">
    <text evidence="1">The sequence shown here is derived from an EMBL/GenBank/DDBJ whole genome shotgun (WGS) entry which is preliminary data.</text>
</comment>
<accession>A0A5B7G126</accession>
<gene>
    <name evidence="1" type="ORF">E2C01_044767</name>
</gene>
<reference evidence="1 2" key="1">
    <citation type="submission" date="2019-05" db="EMBL/GenBank/DDBJ databases">
        <title>Another draft genome of Portunus trituberculatus and its Hox gene families provides insights of decapod evolution.</title>
        <authorList>
            <person name="Jeong J.-H."/>
            <person name="Song I."/>
            <person name="Kim S."/>
            <person name="Choi T."/>
            <person name="Kim D."/>
            <person name="Ryu S."/>
            <person name="Kim W."/>
        </authorList>
    </citation>
    <scope>NUCLEOTIDE SEQUENCE [LARGE SCALE GENOMIC DNA]</scope>
    <source>
        <tissue evidence="1">Muscle</tissue>
    </source>
</reference>
<dbReference type="EMBL" id="VSRR010009817">
    <property type="protein sequence ID" value="MPC50933.1"/>
    <property type="molecule type" value="Genomic_DNA"/>
</dbReference>
<dbReference type="Proteomes" id="UP000324222">
    <property type="component" value="Unassembled WGS sequence"/>
</dbReference>
<name>A0A5B7G126_PORTR</name>
<dbReference type="AlphaFoldDB" id="A0A5B7G126"/>